<evidence type="ECO:0000259" key="2">
    <source>
        <dbReference type="Pfam" id="PF01557"/>
    </source>
</evidence>
<name>A0ABS9T6W7_9PSEU</name>
<dbReference type="SUPFAM" id="SSF56529">
    <property type="entry name" value="FAH"/>
    <property type="match status" value="1"/>
</dbReference>
<evidence type="ECO:0000313" key="4">
    <source>
        <dbReference type="Proteomes" id="UP001299970"/>
    </source>
</evidence>
<dbReference type="Pfam" id="PF01557">
    <property type="entry name" value="FAA_hydrolase"/>
    <property type="match status" value="1"/>
</dbReference>
<evidence type="ECO:0000256" key="1">
    <source>
        <dbReference type="ARBA" id="ARBA00022723"/>
    </source>
</evidence>
<accession>A0ABS9T6W7</accession>
<dbReference type="Proteomes" id="UP001299970">
    <property type="component" value="Unassembled WGS sequence"/>
</dbReference>
<dbReference type="Gene3D" id="3.90.850.10">
    <property type="entry name" value="Fumarylacetoacetase-like, C-terminal domain"/>
    <property type="match status" value="1"/>
</dbReference>
<dbReference type="PANTHER" id="PTHR11820:SF7">
    <property type="entry name" value="ACYLPYRUVASE FAHD1, MITOCHONDRIAL"/>
    <property type="match status" value="1"/>
</dbReference>
<sequence length="292" mass="31127">MRIATIEWSGTTSAAVVFESGLAPVRTLPGRESAVDALSVIATPLTSDELVALERGESVPRASATLHAPIPHPPKNVLCVGKNYREHVAEGARAEGRTDFSVPERPVWFTKPASALVGDGGNIIQDPEFTKALDYEGELAIVIGRGGKSIPADAVFDHIFGYTIVNDVTARDVQQAHLQWFRGKSADSYAPCGPWIVTTDEIKEPEALDLTTRVNGEIRQHDNTRNLLFGIATLVSNISQGLTLQPGDIIATGTPSGVAWGMDAPRYLTAGDVVEVEVEGIGTLTNTVVPVP</sequence>
<reference evidence="3 4" key="1">
    <citation type="submission" date="2022-03" db="EMBL/GenBank/DDBJ databases">
        <title>Pseudonocardia alaer sp. nov., a novel actinomycete isolated from reed forest soil.</title>
        <authorList>
            <person name="Wang L."/>
        </authorList>
    </citation>
    <scope>NUCLEOTIDE SEQUENCE [LARGE SCALE GENOMIC DNA]</scope>
    <source>
        <strain evidence="3 4">Y-16303</strain>
    </source>
</reference>
<keyword evidence="4" id="KW-1185">Reference proteome</keyword>
<dbReference type="GO" id="GO:0016787">
    <property type="term" value="F:hydrolase activity"/>
    <property type="evidence" value="ECO:0007669"/>
    <property type="project" value="UniProtKB-KW"/>
</dbReference>
<organism evidence="3 4">
    <name type="scientific">Pseudonocardia alaniniphila</name>
    <dbReference type="NCBI Taxonomy" id="75291"/>
    <lineage>
        <taxon>Bacteria</taxon>
        <taxon>Bacillati</taxon>
        <taxon>Actinomycetota</taxon>
        <taxon>Actinomycetes</taxon>
        <taxon>Pseudonocardiales</taxon>
        <taxon>Pseudonocardiaceae</taxon>
        <taxon>Pseudonocardia</taxon>
    </lineage>
</organism>
<protein>
    <submittedName>
        <fullName evidence="3">Fumarylacetoacetate hydrolase family protein</fullName>
    </submittedName>
</protein>
<dbReference type="PANTHER" id="PTHR11820">
    <property type="entry name" value="ACYLPYRUVASE"/>
    <property type="match status" value="1"/>
</dbReference>
<proteinExistence type="predicted"/>
<gene>
    <name evidence="3" type="ORF">MMF94_01010</name>
</gene>
<dbReference type="InterPro" id="IPR011234">
    <property type="entry name" value="Fumarylacetoacetase-like_C"/>
</dbReference>
<evidence type="ECO:0000313" key="3">
    <source>
        <dbReference type="EMBL" id="MCH6164245.1"/>
    </source>
</evidence>
<feature type="domain" description="Fumarylacetoacetase-like C-terminal" evidence="2">
    <location>
        <begin position="77"/>
        <end position="289"/>
    </location>
</feature>
<comment type="caution">
    <text evidence="3">The sequence shown here is derived from an EMBL/GenBank/DDBJ whole genome shotgun (WGS) entry which is preliminary data.</text>
</comment>
<keyword evidence="3" id="KW-0378">Hydrolase</keyword>
<dbReference type="EMBL" id="JAKXMK010000001">
    <property type="protein sequence ID" value="MCH6164245.1"/>
    <property type="molecule type" value="Genomic_DNA"/>
</dbReference>
<dbReference type="InterPro" id="IPR036663">
    <property type="entry name" value="Fumarylacetoacetase_C_sf"/>
</dbReference>
<keyword evidence="1" id="KW-0479">Metal-binding</keyword>
<dbReference type="RefSeq" id="WP_241034272.1">
    <property type="nucleotide sequence ID" value="NZ_BAAAJF010000034.1"/>
</dbReference>